<accession>A0ABD1ZF80</accession>
<evidence type="ECO:0000313" key="2">
    <source>
        <dbReference type="Proteomes" id="UP001605036"/>
    </source>
</evidence>
<proteinExistence type="predicted"/>
<keyword evidence="2" id="KW-1185">Reference proteome</keyword>
<dbReference type="Proteomes" id="UP001605036">
    <property type="component" value="Unassembled WGS sequence"/>
</dbReference>
<organism evidence="1 2">
    <name type="scientific">Riccia fluitans</name>
    <dbReference type="NCBI Taxonomy" id="41844"/>
    <lineage>
        <taxon>Eukaryota</taxon>
        <taxon>Viridiplantae</taxon>
        <taxon>Streptophyta</taxon>
        <taxon>Embryophyta</taxon>
        <taxon>Marchantiophyta</taxon>
        <taxon>Marchantiopsida</taxon>
        <taxon>Marchantiidae</taxon>
        <taxon>Marchantiales</taxon>
        <taxon>Ricciaceae</taxon>
        <taxon>Riccia</taxon>
    </lineage>
</organism>
<name>A0ABD1ZF80_9MARC</name>
<sequence>MREGGVRCSTCRILFHRDTIQKFYMERIASLEHVATYFGDPVQLRRSSLILPFLFKCLDRYLFTYECGVPLEEHKEMF</sequence>
<gene>
    <name evidence="1" type="ORF">R1flu_018230</name>
</gene>
<dbReference type="EMBL" id="JBHFFA010000001">
    <property type="protein sequence ID" value="KAL2650102.1"/>
    <property type="molecule type" value="Genomic_DNA"/>
</dbReference>
<dbReference type="AlphaFoldDB" id="A0ABD1ZF80"/>
<protein>
    <submittedName>
        <fullName evidence="1">Uncharacterized protein</fullName>
    </submittedName>
</protein>
<reference evidence="1 2" key="1">
    <citation type="submission" date="2024-09" db="EMBL/GenBank/DDBJ databases">
        <title>Chromosome-scale assembly of Riccia fluitans.</title>
        <authorList>
            <person name="Paukszto L."/>
            <person name="Sawicki J."/>
            <person name="Karawczyk K."/>
            <person name="Piernik-Szablinska J."/>
            <person name="Szczecinska M."/>
            <person name="Mazdziarz M."/>
        </authorList>
    </citation>
    <scope>NUCLEOTIDE SEQUENCE [LARGE SCALE GENOMIC DNA]</scope>
    <source>
        <strain evidence="1">Rf_01</strain>
        <tissue evidence="1">Aerial parts of the thallus</tissue>
    </source>
</reference>
<comment type="caution">
    <text evidence="1">The sequence shown here is derived from an EMBL/GenBank/DDBJ whole genome shotgun (WGS) entry which is preliminary data.</text>
</comment>
<evidence type="ECO:0000313" key="1">
    <source>
        <dbReference type="EMBL" id="KAL2650102.1"/>
    </source>
</evidence>